<dbReference type="PROSITE" id="PS51257">
    <property type="entry name" value="PROKAR_LIPOPROTEIN"/>
    <property type="match status" value="1"/>
</dbReference>
<dbReference type="Proteomes" id="UP001623661">
    <property type="component" value="Unassembled WGS sequence"/>
</dbReference>
<gene>
    <name evidence="2" type="ORF">ACJDUH_15010</name>
</gene>
<keyword evidence="1" id="KW-0732">Signal</keyword>
<organism evidence="2 3">
    <name type="scientific">Candidatus Clostridium radicumherbarum</name>
    <dbReference type="NCBI Taxonomy" id="3381662"/>
    <lineage>
        <taxon>Bacteria</taxon>
        <taxon>Bacillati</taxon>
        <taxon>Bacillota</taxon>
        <taxon>Clostridia</taxon>
        <taxon>Eubacteriales</taxon>
        <taxon>Clostridiaceae</taxon>
        <taxon>Clostridium</taxon>
    </lineage>
</organism>
<comment type="caution">
    <text evidence="2">The sequence shown here is derived from an EMBL/GenBank/DDBJ whole genome shotgun (WGS) entry which is preliminary data.</text>
</comment>
<reference evidence="2 3" key="1">
    <citation type="submission" date="2024-11" db="EMBL/GenBank/DDBJ databases">
        <authorList>
            <person name="Heng Y.C."/>
            <person name="Lim A.C.H."/>
            <person name="Lee J.K.Y."/>
            <person name="Kittelmann S."/>
        </authorList>
    </citation>
    <scope>NUCLEOTIDE SEQUENCE [LARGE SCALE GENOMIC DNA]</scope>
    <source>
        <strain evidence="2 3">WILCCON 0202</strain>
    </source>
</reference>
<accession>A0ABW8TUU3</accession>
<evidence type="ECO:0000256" key="1">
    <source>
        <dbReference type="SAM" id="SignalP"/>
    </source>
</evidence>
<dbReference type="RefSeq" id="WP_406766020.1">
    <property type="nucleotide sequence ID" value="NZ_JBJHZY010000003.1"/>
</dbReference>
<dbReference type="EMBL" id="JBJHZY010000003">
    <property type="protein sequence ID" value="MFL0269397.1"/>
    <property type="molecule type" value="Genomic_DNA"/>
</dbReference>
<proteinExistence type="predicted"/>
<sequence length="271" mass="29777">MKKIGSLICIACISMSIAGCTAKTTSQVIDNKAEAKNNITVKDGTEKLKPLELVGPSTPYNINKFIVECDLPQAPEKVEVFKPTNVRDAEGSINYRPSNESLLSTEDALDFEKAAQVAEKFLVEKGIKTPVEDISVKITSSTTSLSDGKVDVSTVSAYLPRKINGIRLYDGDIIVRISKGYNIVGYKNTDFELNSKGYYKIISPKEAVELAPKYTKAIWGDAFSSTGYITSIELCYFGLTQNNIQPVYVITGYTDKNKKDQVFSVIIPAVR</sequence>
<evidence type="ECO:0000313" key="3">
    <source>
        <dbReference type="Proteomes" id="UP001623661"/>
    </source>
</evidence>
<keyword evidence="3" id="KW-1185">Reference proteome</keyword>
<feature type="signal peptide" evidence="1">
    <location>
        <begin position="1"/>
        <end position="18"/>
    </location>
</feature>
<name>A0ABW8TUU3_9CLOT</name>
<evidence type="ECO:0000313" key="2">
    <source>
        <dbReference type="EMBL" id="MFL0269397.1"/>
    </source>
</evidence>
<feature type="chain" id="PRO_5045734775" evidence="1">
    <location>
        <begin position="19"/>
        <end position="271"/>
    </location>
</feature>
<protein>
    <submittedName>
        <fullName evidence="2">Uncharacterized protein</fullName>
    </submittedName>
</protein>